<evidence type="ECO:0000313" key="1">
    <source>
        <dbReference type="EMBL" id="CAF0716550.1"/>
    </source>
</evidence>
<dbReference type="AlphaFoldDB" id="A0A813MIL5"/>
<dbReference type="OrthoDB" id="10268014at2759"/>
<keyword evidence="2" id="KW-1185">Reference proteome</keyword>
<organism evidence="1 2">
    <name type="scientific">Brachionus calyciflorus</name>
    <dbReference type="NCBI Taxonomy" id="104777"/>
    <lineage>
        <taxon>Eukaryota</taxon>
        <taxon>Metazoa</taxon>
        <taxon>Spiralia</taxon>
        <taxon>Gnathifera</taxon>
        <taxon>Rotifera</taxon>
        <taxon>Eurotatoria</taxon>
        <taxon>Monogononta</taxon>
        <taxon>Pseudotrocha</taxon>
        <taxon>Ploima</taxon>
        <taxon>Brachionidae</taxon>
        <taxon>Brachionus</taxon>
    </lineage>
</organism>
<accession>A0A813MIL5</accession>
<sequence>MNILSEKIESSKNHAIYMVKNEFEPSNHYYSKALKYPMSKIGSNFFNLDNEQILIRYSRLKPFVDIEYLRKILNYKCKFYTWGGCDLFKVIDKYGNNQMILIESNTCASGIKSTPLINPEDKFGSYRKLVDNFYGIFKKSDSSLGDLAVIYDQNLLEASGYCSCLAEVSNEKVWLIQYLDNSTNVKWLNGVMFLCDENSTWHSIRACIRLITQQPWKKIPLNTKTLIVNPIITCLAGGRNKNIASYAYKLFNNEQIKNSTNLYIKEPYSLINVSKKEIPFIFENDVNLNKKCVIKVPYDNSGQGVYTIINEFELEEFMSVDHNYEKFVVQSLCGDFNWSSGEYFHLGTLPDRKNNEIYAFDVRMLVISNENGFSPVSINFRRARRPLKSDLKNGESSWDILGTNLSSTLSKNVWVVDEDRLLVLNESDFAHLGLGLDDLIESYVQTVMAIVAIDQLCIRLYDDTTGEFNFELFNKLNPDVSLLNEIWVS</sequence>
<dbReference type="EMBL" id="CAJNOC010000117">
    <property type="protein sequence ID" value="CAF0716550.1"/>
    <property type="molecule type" value="Genomic_DNA"/>
</dbReference>
<name>A0A813MIL5_9BILA</name>
<reference evidence="1" key="1">
    <citation type="submission" date="2021-02" db="EMBL/GenBank/DDBJ databases">
        <authorList>
            <person name="Nowell W R."/>
        </authorList>
    </citation>
    <scope>NUCLEOTIDE SEQUENCE</scope>
    <source>
        <strain evidence="1">Ploen Becks lab</strain>
    </source>
</reference>
<gene>
    <name evidence="1" type="ORF">OXX778_LOCUS1706</name>
</gene>
<dbReference type="Proteomes" id="UP000663879">
    <property type="component" value="Unassembled WGS sequence"/>
</dbReference>
<protein>
    <submittedName>
        <fullName evidence="1">Uncharacterized protein</fullName>
    </submittedName>
</protein>
<evidence type="ECO:0000313" key="2">
    <source>
        <dbReference type="Proteomes" id="UP000663879"/>
    </source>
</evidence>
<comment type="caution">
    <text evidence="1">The sequence shown here is derived from an EMBL/GenBank/DDBJ whole genome shotgun (WGS) entry which is preliminary data.</text>
</comment>
<proteinExistence type="predicted"/>